<dbReference type="InterPro" id="IPR036236">
    <property type="entry name" value="Znf_C2H2_sf"/>
</dbReference>
<dbReference type="Proteomes" id="UP001152320">
    <property type="component" value="Chromosome 3"/>
</dbReference>
<dbReference type="OrthoDB" id="9439903at2759"/>
<evidence type="ECO:0000256" key="7">
    <source>
        <dbReference type="ARBA" id="ARBA00023242"/>
    </source>
</evidence>
<dbReference type="InterPro" id="IPR050589">
    <property type="entry name" value="Ikaros_C2H2-ZF"/>
</dbReference>
<keyword evidence="2" id="KW-0479">Metal-binding</keyword>
<organism evidence="12 13">
    <name type="scientific">Holothuria leucospilota</name>
    <name type="common">Black long sea cucumber</name>
    <name type="synonym">Mertensiothuria leucospilota</name>
    <dbReference type="NCBI Taxonomy" id="206669"/>
    <lineage>
        <taxon>Eukaryota</taxon>
        <taxon>Metazoa</taxon>
        <taxon>Echinodermata</taxon>
        <taxon>Eleutherozoa</taxon>
        <taxon>Echinozoa</taxon>
        <taxon>Holothuroidea</taxon>
        <taxon>Aspidochirotacea</taxon>
        <taxon>Aspidochirotida</taxon>
        <taxon>Holothuriidae</taxon>
        <taxon>Holothuria</taxon>
    </lineage>
</organism>
<dbReference type="Pfam" id="PF00096">
    <property type="entry name" value="zf-C2H2"/>
    <property type="match status" value="1"/>
</dbReference>
<proteinExistence type="predicted"/>
<feature type="compositionally biased region" description="Low complexity" evidence="9">
    <location>
        <begin position="137"/>
        <end position="148"/>
    </location>
</feature>
<dbReference type="FunFam" id="3.30.160.60:FF:000100">
    <property type="entry name" value="Zinc finger 45-like"/>
    <property type="match status" value="1"/>
</dbReference>
<evidence type="ECO:0000313" key="13">
    <source>
        <dbReference type="Proteomes" id="UP001152320"/>
    </source>
</evidence>
<evidence type="ECO:0000256" key="9">
    <source>
        <dbReference type="SAM" id="MobiDB-lite"/>
    </source>
</evidence>
<evidence type="ECO:0000256" key="2">
    <source>
        <dbReference type="ARBA" id="ARBA00022723"/>
    </source>
</evidence>
<dbReference type="SMART" id="SM00355">
    <property type="entry name" value="ZnF_C2H2"/>
    <property type="match status" value="3"/>
</dbReference>
<keyword evidence="4 8" id="KW-0863">Zinc-finger</keyword>
<keyword evidence="10" id="KW-0732">Signal</keyword>
<evidence type="ECO:0000256" key="10">
    <source>
        <dbReference type="SAM" id="SignalP"/>
    </source>
</evidence>
<gene>
    <name evidence="12" type="ORF">HOLleu_08081</name>
</gene>
<evidence type="ECO:0000259" key="11">
    <source>
        <dbReference type="PROSITE" id="PS50157"/>
    </source>
</evidence>
<dbReference type="PANTHER" id="PTHR24404">
    <property type="entry name" value="ZINC FINGER PROTEIN"/>
    <property type="match status" value="1"/>
</dbReference>
<evidence type="ECO:0000256" key="1">
    <source>
        <dbReference type="ARBA" id="ARBA00004123"/>
    </source>
</evidence>
<evidence type="ECO:0000256" key="8">
    <source>
        <dbReference type="PROSITE-ProRule" id="PRU00042"/>
    </source>
</evidence>
<name>A0A9Q1CIK0_HOLLE</name>
<dbReference type="Gene3D" id="3.30.160.60">
    <property type="entry name" value="Classic Zinc Finger"/>
    <property type="match status" value="1"/>
</dbReference>
<feature type="domain" description="C2H2-type" evidence="11">
    <location>
        <begin position="323"/>
        <end position="350"/>
    </location>
</feature>
<sequence length="481" mass="54533">MSFVVTEQLRSLFLRLLLLESILKTVNPNIGTQRILVMDQWWLRDDGETVDPGQSPDEIFGSLFKNIDDDDDVEDPFLERASEIFRSTELTNTDYKDLDTLLYNRATCEFQTMRDDAPSSHPDPLLLSPESTQTDQSYSPSGSSEGSEFTPRSPKSSQGSPDHTHGMKGEHCFENEIVFGHTPYPPKENELCTGYDKVPSVSDKKSSNEIKSIETNTGNIDDVLNSFLAQCSRENANGLFDEVLNLPKSCNPPSTSLVPPIDGYVTSSWSPAFSQDAPAVPLTREVNDVTKSRHASEESFLAPRPILNVLTSYSLSNTLKDIFHCQFCGREFKHKIGLKNHERSHLRGETHICGYCGKSFRYKNKLRRHVNVHAREMRICRYCGEVQANDYELVQHEKKHKKDDKKLVDDMMDSSDFTNDSCGNLDFVFTERKSFTPENMMLSSHGCRDQPWTPPYRSTARPIAAGKKILPFPKPVRYHSV</sequence>
<dbReference type="SUPFAM" id="SSF57667">
    <property type="entry name" value="beta-beta-alpha zinc fingers"/>
    <property type="match status" value="1"/>
</dbReference>
<evidence type="ECO:0000256" key="4">
    <source>
        <dbReference type="ARBA" id="ARBA00022771"/>
    </source>
</evidence>
<dbReference type="EMBL" id="JAIZAY010000003">
    <property type="protein sequence ID" value="KAJ8045139.1"/>
    <property type="molecule type" value="Genomic_DNA"/>
</dbReference>
<dbReference type="PROSITE" id="PS00028">
    <property type="entry name" value="ZINC_FINGER_C2H2_1"/>
    <property type="match status" value="2"/>
</dbReference>
<evidence type="ECO:0000256" key="3">
    <source>
        <dbReference type="ARBA" id="ARBA00022737"/>
    </source>
</evidence>
<feature type="signal peptide" evidence="10">
    <location>
        <begin position="1"/>
        <end position="28"/>
    </location>
</feature>
<evidence type="ECO:0000256" key="5">
    <source>
        <dbReference type="ARBA" id="ARBA00022833"/>
    </source>
</evidence>
<keyword evidence="6" id="KW-0238">DNA-binding</keyword>
<dbReference type="GO" id="GO:0003677">
    <property type="term" value="F:DNA binding"/>
    <property type="evidence" value="ECO:0007669"/>
    <property type="project" value="UniProtKB-KW"/>
</dbReference>
<evidence type="ECO:0000313" key="12">
    <source>
        <dbReference type="EMBL" id="KAJ8045139.1"/>
    </source>
</evidence>
<dbReference type="GO" id="GO:0005634">
    <property type="term" value="C:nucleus"/>
    <property type="evidence" value="ECO:0007669"/>
    <property type="project" value="UniProtKB-SubCell"/>
</dbReference>
<keyword evidence="12" id="KW-0675">Receptor</keyword>
<keyword evidence="5" id="KW-0862">Zinc</keyword>
<reference evidence="12" key="1">
    <citation type="submission" date="2021-10" db="EMBL/GenBank/DDBJ databases">
        <title>Tropical sea cucumber genome reveals ecological adaptation and Cuvierian tubules defense mechanism.</title>
        <authorList>
            <person name="Chen T."/>
        </authorList>
    </citation>
    <scope>NUCLEOTIDE SEQUENCE</scope>
    <source>
        <strain evidence="12">Nanhai2018</strain>
        <tissue evidence="12">Muscle</tissue>
    </source>
</reference>
<accession>A0A9Q1CIK0</accession>
<keyword evidence="7" id="KW-0539">Nucleus</keyword>
<keyword evidence="3" id="KW-0677">Repeat</keyword>
<feature type="region of interest" description="Disordered" evidence="9">
    <location>
        <begin position="114"/>
        <end position="168"/>
    </location>
</feature>
<dbReference type="GO" id="GO:0008270">
    <property type="term" value="F:zinc ion binding"/>
    <property type="evidence" value="ECO:0007669"/>
    <property type="project" value="UniProtKB-KW"/>
</dbReference>
<feature type="compositionally biased region" description="Low complexity" evidence="9">
    <location>
        <begin position="119"/>
        <end position="129"/>
    </location>
</feature>
<comment type="subcellular location">
    <subcellularLocation>
        <location evidence="1">Nucleus</location>
    </subcellularLocation>
</comment>
<keyword evidence="13" id="KW-1185">Reference proteome</keyword>
<feature type="chain" id="PRO_5040504788" evidence="10">
    <location>
        <begin position="29"/>
        <end position="481"/>
    </location>
</feature>
<comment type="caution">
    <text evidence="12">The sequence shown here is derived from an EMBL/GenBank/DDBJ whole genome shotgun (WGS) entry which is preliminary data.</text>
</comment>
<evidence type="ECO:0000256" key="6">
    <source>
        <dbReference type="ARBA" id="ARBA00023125"/>
    </source>
</evidence>
<protein>
    <submittedName>
        <fullName evidence="12">Neurotrophin receptor-interacting factor 2</fullName>
    </submittedName>
</protein>
<dbReference type="InterPro" id="IPR013087">
    <property type="entry name" value="Znf_C2H2_type"/>
</dbReference>
<dbReference type="PROSITE" id="PS50157">
    <property type="entry name" value="ZINC_FINGER_C2H2_2"/>
    <property type="match status" value="2"/>
</dbReference>
<dbReference type="AlphaFoldDB" id="A0A9Q1CIK0"/>
<feature type="domain" description="C2H2-type" evidence="11">
    <location>
        <begin position="351"/>
        <end position="378"/>
    </location>
</feature>